<dbReference type="RefSeq" id="WP_194505133.1">
    <property type="nucleotide sequence ID" value="NZ_JADIVZ010000016.1"/>
</dbReference>
<evidence type="ECO:0000313" key="8">
    <source>
        <dbReference type="EMBL" id="MBF4163872.1"/>
    </source>
</evidence>
<evidence type="ECO:0000256" key="4">
    <source>
        <dbReference type="ARBA" id="ARBA00023157"/>
    </source>
</evidence>
<dbReference type="InterPro" id="IPR013740">
    <property type="entry name" value="Redoxin"/>
</dbReference>
<comment type="caution">
    <text evidence="8">The sequence shown here is derived from an EMBL/GenBank/DDBJ whole genome shotgun (WGS) entry which is preliminary data.</text>
</comment>
<dbReference type="GO" id="GO:0030313">
    <property type="term" value="C:cell envelope"/>
    <property type="evidence" value="ECO:0007669"/>
    <property type="project" value="UniProtKB-SubCell"/>
</dbReference>
<proteinExistence type="predicted"/>
<dbReference type="Gene3D" id="3.40.30.10">
    <property type="entry name" value="Glutaredoxin"/>
    <property type="match status" value="1"/>
</dbReference>
<dbReference type="PANTHER" id="PTHR42852:SF6">
    <property type="entry name" value="THIOL:DISULFIDE INTERCHANGE PROTEIN DSBE"/>
    <property type="match status" value="1"/>
</dbReference>
<dbReference type="PANTHER" id="PTHR42852">
    <property type="entry name" value="THIOL:DISULFIDE INTERCHANGE PROTEIN DSBE"/>
    <property type="match status" value="1"/>
</dbReference>
<keyword evidence="3" id="KW-0812">Transmembrane</keyword>
<feature type="domain" description="Thioredoxin" evidence="7">
    <location>
        <begin position="47"/>
        <end position="188"/>
    </location>
</feature>
<accession>A0A930V1V9</accession>
<dbReference type="EMBL" id="JADIVZ010000016">
    <property type="protein sequence ID" value="MBF4163872.1"/>
    <property type="molecule type" value="Genomic_DNA"/>
</dbReference>
<evidence type="ECO:0000256" key="5">
    <source>
        <dbReference type="ARBA" id="ARBA00023284"/>
    </source>
</evidence>
<dbReference type="GO" id="GO:0017004">
    <property type="term" value="P:cytochrome complex assembly"/>
    <property type="evidence" value="ECO:0007669"/>
    <property type="project" value="UniProtKB-KW"/>
</dbReference>
<dbReference type="GO" id="GO:0016491">
    <property type="term" value="F:oxidoreductase activity"/>
    <property type="evidence" value="ECO:0007669"/>
    <property type="project" value="InterPro"/>
</dbReference>
<dbReference type="SUPFAM" id="SSF52833">
    <property type="entry name" value="Thioredoxin-like"/>
    <property type="match status" value="1"/>
</dbReference>
<comment type="subcellular location">
    <subcellularLocation>
        <location evidence="1">Cell envelope</location>
    </subcellularLocation>
</comment>
<dbReference type="Pfam" id="PF08534">
    <property type="entry name" value="Redoxin"/>
    <property type="match status" value="1"/>
</dbReference>
<keyword evidence="3" id="KW-0735">Signal-anchor</keyword>
<name>A0A930V1V9_9ACTN</name>
<dbReference type="InterPro" id="IPR013766">
    <property type="entry name" value="Thioredoxin_domain"/>
</dbReference>
<sequence>MRRGVRTGTAGVFAAVLVGAGLAGCSGQEGTGQGGYISGDGSTVEFARDDLPGPVDLTGPTVDGGTFDSADARGKVLVVNVWWSGCAPCIQEMPMLTGLHAAYGDAVGFVGINIKDDQGNARIFEKNRGVDYPSILDPDALLAFPGRSAPRYTPTTLVLDPDGRVTSLINGEIPSQRTLEALIESAGGPAESSVDADDPSSGPSSSNSASGAADG</sequence>
<dbReference type="Proteomes" id="UP000656804">
    <property type="component" value="Unassembled WGS sequence"/>
</dbReference>
<dbReference type="CDD" id="cd02966">
    <property type="entry name" value="TlpA_like_family"/>
    <property type="match status" value="1"/>
</dbReference>
<evidence type="ECO:0000256" key="1">
    <source>
        <dbReference type="ARBA" id="ARBA00004196"/>
    </source>
</evidence>
<evidence type="ECO:0000259" key="7">
    <source>
        <dbReference type="PROSITE" id="PS51352"/>
    </source>
</evidence>
<keyword evidence="4" id="KW-1015">Disulfide bond</keyword>
<dbReference type="PROSITE" id="PS51257">
    <property type="entry name" value="PROKAR_LIPOPROTEIN"/>
    <property type="match status" value="1"/>
</dbReference>
<dbReference type="InterPro" id="IPR050553">
    <property type="entry name" value="Thioredoxin_ResA/DsbE_sf"/>
</dbReference>
<dbReference type="InterPro" id="IPR036249">
    <property type="entry name" value="Thioredoxin-like_sf"/>
</dbReference>
<gene>
    <name evidence="8" type="ORF">ISG29_19540</name>
</gene>
<keyword evidence="2" id="KW-0201">Cytochrome c-type biogenesis</keyword>
<reference evidence="8" key="1">
    <citation type="submission" date="2020-11" db="EMBL/GenBank/DDBJ databases">
        <title>Nocardioides sp. CBS4Y-1, whole genome shotgun sequence.</title>
        <authorList>
            <person name="Tuo L."/>
        </authorList>
    </citation>
    <scope>NUCLEOTIDE SEQUENCE</scope>
    <source>
        <strain evidence="8">CBS4Y-1</strain>
    </source>
</reference>
<dbReference type="AlphaFoldDB" id="A0A930V1V9"/>
<evidence type="ECO:0000313" key="9">
    <source>
        <dbReference type="Proteomes" id="UP000656804"/>
    </source>
</evidence>
<keyword evidence="5" id="KW-0676">Redox-active center</keyword>
<evidence type="ECO:0000256" key="3">
    <source>
        <dbReference type="ARBA" id="ARBA00022968"/>
    </source>
</evidence>
<evidence type="ECO:0000256" key="6">
    <source>
        <dbReference type="SAM" id="MobiDB-lite"/>
    </source>
</evidence>
<dbReference type="PROSITE" id="PS51352">
    <property type="entry name" value="THIOREDOXIN_2"/>
    <property type="match status" value="1"/>
</dbReference>
<organism evidence="8 9">
    <name type="scientific">Nocardioides acrostichi</name>
    <dbReference type="NCBI Taxonomy" id="2784339"/>
    <lineage>
        <taxon>Bacteria</taxon>
        <taxon>Bacillati</taxon>
        <taxon>Actinomycetota</taxon>
        <taxon>Actinomycetes</taxon>
        <taxon>Propionibacteriales</taxon>
        <taxon>Nocardioidaceae</taxon>
        <taxon>Nocardioides</taxon>
    </lineage>
</organism>
<feature type="region of interest" description="Disordered" evidence="6">
    <location>
        <begin position="182"/>
        <end position="215"/>
    </location>
</feature>
<protein>
    <submittedName>
        <fullName evidence="8">TlpA family protein disulfide reductase</fullName>
    </submittedName>
</protein>
<keyword evidence="9" id="KW-1185">Reference proteome</keyword>
<feature type="compositionally biased region" description="Low complexity" evidence="6">
    <location>
        <begin position="199"/>
        <end position="215"/>
    </location>
</feature>
<evidence type="ECO:0000256" key="2">
    <source>
        <dbReference type="ARBA" id="ARBA00022748"/>
    </source>
</evidence>